<dbReference type="EMBL" id="CP063190">
    <property type="protein sequence ID" value="WCZ33655.1"/>
    <property type="molecule type" value="Genomic_DNA"/>
</dbReference>
<dbReference type="RefSeq" id="WP_034997013.1">
    <property type="nucleotide sequence ID" value="NZ_CP063190.1"/>
</dbReference>
<evidence type="ECO:0000313" key="2">
    <source>
        <dbReference type="EMBL" id="WCZ33655.1"/>
    </source>
</evidence>
<name>A0ABY7UAF6_9CORY</name>
<reference evidence="2 3" key="1">
    <citation type="submission" date="2020-10" db="EMBL/GenBank/DDBJ databases">
        <title>Complete genome sequence of Corynebacterium ihumii DSM 45751.</title>
        <authorList>
            <person name="Ruckert C."/>
            <person name="Albersmeier A."/>
            <person name="Busche T."/>
            <person name="Jaenicke S."/>
            <person name="Winkler A."/>
            <person name="Friethjonsson O.H."/>
            <person name="Hreggviethsson G.O."/>
            <person name="Lambert C."/>
            <person name="Badcock D."/>
            <person name="Bernaerts K."/>
            <person name="Anne J."/>
            <person name="Economou A."/>
            <person name="Kalinowski J."/>
        </authorList>
    </citation>
    <scope>NUCLEOTIDE SEQUENCE [LARGE SCALE GENOMIC DNA]</scope>
    <source>
        <strain evidence="2 3">DSM 45751</strain>
    </source>
</reference>
<evidence type="ECO:0000313" key="3">
    <source>
        <dbReference type="Proteomes" id="UP001220577"/>
    </source>
</evidence>
<keyword evidence="3" id="KW-1185">Reference proteome</keyword>
<dbReference type="Proteomes" id="UP001220577">
    <property type="component" value="Chromosome"/>
</dbReference>
<feature type="compositionally biased region" description="Basic and acidic residues" evidence="1">
    <location>
        <begin position="55"/>
        <end position="64"/>
    </location>
</feature>
<gene>
    <name evidence="2" type="ORF">CIHUM_01035</name>
</gene>
<organism evidence="2 3">
    <name type="scientific">Corynebacterium ihumii</name>
    <dbReference type="NCBI Taxonomy" id="1232427"/>
    <lineage>
        <taxon>Bacteria</taxon>
        <taxon>Bacillati</taxon>
        <taxon>Actinomycetota</taxon>
        <taxon>Actinomycetes</taxon>
        <taxon>Mycobacteriales</taxon>
        <taxon>Corynebacteriaceae</taxon>
        <taxon>Corynebacterium</taxon>
    </lineage>
</organism>
<proteinExistence type="predicted"/>
<accession>A0ABY7UAF6</accession>
<feature type="region of interest" description="Disordered" evidence="1">
    <location>
        <begin position="46"/>
        <end position="81"/>
    </location>
</feature>
<protein>
    <submittedName>
        <fullName evidence="2">Uncharacterized protein</fullName>
    </submittedName>
</protein>
<sequence>MPRIKVLAKIWPQHVDGSRYERRAGDIVDASDADAARLIKAGAAEPTKRKVTVADQKDASEDTTPKTTEAVAEKQVEEELPPQTETYQDTFTLLPADEIEMEMPAQSATTELWQEYAIAAGMPADVAREKKRDELRQLFA</sequence>
<evidence type="ECO:0000256" key="1">
    <source>
        <dbReference type="SAM" id="MobiDB-lite"/>
    </source>
</evidence>